<sequence>MYFCDVLYDKRIIKICQFRISRTLLLIRVISLYFRIDMKRNSFGVSRDYVAWRTIDCQTADGAPV</sequence>
<accession>G9YFY2</accession>
<dbReference type="Proteomes" id="UP000005481">
    <property type="component" value="Unassembled WGS sequence"/>
</dbReference>
<proteinExistence type="predicted"/>
<comment type="caution">
    <text evidence="1">The sequence shown here is derived from an EMBL/GenBank/DDBJ whole genome shotgun (WGS) entry which is preliminary data.</text>
</comment>
<evidence type="ECO:0000313" key="2">
    <source>
        <dbReference type="Proteomes" id="UP000005481"/>
    </source>
</evidence>
<keyword evidence="2" id="KW-1185">Reference proteome</keyword>
<organism evidence="1 2">
    <name type="scientific">Anaeroglobus geminatus F0357</name>
    <dbReference type="NCBI Taxonomy" id="861450"/>
    <lineage>
        <taxon>Bacteria</taxon>
        <taxon>Bacillati</taxon>
        <taxon>Bacillota</taxon>
        <taxon>Negativicutes</taxon>
        <taxon>Veillonellales</taxon>
        <taxon>Veillonellaceae</taxon>
        <taxon>Anaeroglobus</taxon>
    </lineage>
</organism>
<evidence type="ECO:0000313" key="1">
    <source>
        <dbReference type="EMBL" id="EHM42673.1"/>
    </source>
</evidence>
<dbReference type="STRING" id="861450.HMPREF0080_00545"/>
<dbReference type="EMBL" id="AGCJ01000016">
    <property type="protein sequence ID" value="EHM42673.1"/>
    <property type="molecule type" value="Genomic_DNA"/>
</dbReference>
<protein>
    <submittedName>
        <fullName evidence="1">Uncharacterized protein</fullName>
    </submittedName>
</protein>
<name>G9YFY2_9FIRM</name>
<reference evidence="1 2" key="1">
    <citation type="submission" date="2011-08" db="EMBL/GenBank/DDBJ databases">
        <authorList>
            <person name="Weinstock G."/>
            <person name="Sodergren E."/>
            <person name="Clifton S."/>
            <person name="Fulton L."/>
            <person name="Fulton B."/>
            <person name="Courtney L."/>
            <person name="Fronick C."/>
            <person name="Harrison M."/>
            <person name="Strong C."/>
            <person name="Farmer C."/>
            <person name="Delahaunty K."/>
            <person name="Markovic C."/>
            <person name="Hall O."/>
            <person name="Minx P."/>
            <person name="Tomlinson C."/>
            <person name="Mitreva M."/>
            <person name="Hou S."/>
            <person name="Chen J."/>
            <person name="Wollam A."/>
            <person name="Pepin K.H."/>
            <person name="Johnson M."/>
            <person name="Bhonagiri V."/>
            <person name="Zhang X."/>
            <person name="Suruliraj S."/>
            <person name="Warren W."/>
            <person name="Chinwalla A."/>
            <person name="Mardis E.R."/>
            <person name="Wilson R.K."/>
        </authorList>
    </citation>
    <scope>NUCLEOTIDE SEQUENCE [LARGE SCALE GENOMIC DNA]</scope>
    <source>
        <strain evidence="1 2">F0357</strain>
    </source>
</reference>
<dbReference type="AlphaFoldDB" id="G9YFY2"/>
<gene>
    <name evidence="1" type="ORF">HMPREF0080_00545</name>
</gene>
<dbReference type="HOGENOM" id="CLU_2840090_0_0_9"/>